<keyword evidence="4" id="KW-1185">Reference proteome</keyword>
<protein>
    <recommendedName>
        <fullName evidence="2">Repressor of RNA polymerase III transcription MAF1</fullName>
    </recommendedName>
</protein>
<dbReference type="EMBL" id="CAJGYM010000004">
    <property type="protein sequence ID" value="CAD6186304.1"/>
    <property type="molecule type" value="Genomic_DNA"/>
</dbReference>
<gene>
    <name evidence="3" type="ORF">CAUJ_LOCUS2223</name>
</gene>
<dbReference type="Pfam" id="PF09174">
    <property type="entry name" value="Maf1"/>
    <property type="match status" value="1"/>
</dbReference>
<dbReference type="GO" id="GO:0005634">
    <property type="term" value="C:nucleus"/>
    <property type="evidence" value="ECO:0007669"/>
    <property type="project" value="UniProtKB-SubCell"/>
</dbReference>
<name>A0A8S1GTH2_9PELO</name>
<reference evidence="3" key="1">
    <citation type="submission" date="2020-10" db="EMBL/GenBank/DDBJ databases">
        <authorList>
            <person name="Kikuchi T."/>
        </authorList>
    </citation>
    <scope>NUCLEOTIDE SEQUENCE</scope>
    <source>
        <strain evidence="3">NKZ352</strain>
    </source>
</reference>
<keyword evidence="2" id="KW-0804">Transcription</keyword>
<dbReference type="PIRSF" id="PIRSF037240">
    <property type="entry name" value="RNA_polIII_Trep_MAF1"/>
    <property type="match status" value="1"/>
</dbReference>
<evidence type="ECO:0000256" key="2">
    <source>
        <dbReference type="PIRNR" id="PIRNR037240"/>
    </source>
</evidence>
<dbReference type="PANTHER" id="PTHR22504:SF0">
    <property type="entry name" value="REPRESSOR OF RNA POLYMERASE III TRANSCRIPTION MAF1 HOMOLOG"/>
    <property type="match status" value="1"/>
</dbReference>
<dbReference type="PANTHER" id="PTHR22504">
    <property type="entry name" value="REPRESSOR OF RNA POLYMERASE III TRANSCRIPTION MAF1"/>
    <property type="match status" value="1"/>
</dbReference>
<accession>A0A8S1GTH2</accession>
<keyword evidence="2" id="KW-0539">Nucleus</keyword>
<comment type="caution">
    <text evidence="3">The sequence shown here is derived from an EMBL/GenBank/DDBJ whole genome shotgun (WGS) entry which is preliminary data.</text>
</comment>
<evidence type="ECO:0000313" key="4">
    <source>
        <dbReference type="Proteomes" id="UP000835052"/>
    </source>
</evidence>
<organism evidence="3 4">
    <name type="scientific">Caenorhabditis auriculariae</name>
    <dbReference type="NCBI Taxonomy" id="2777116"/>
    <lineage>
        <taxon>Eukaryota</taxon>
        <taxon>Metazoa</taxon>
        <taxon>Ecdysozoa</taxon>
        <taxon>Nematoda</taxon>
        <taxon>Chromadorea</taxon>
        <taxon>Rhabditida</taxon>
        <taxon>Rhabditina</taxon>
        <taxon>Rhabditomorpha</taxon>
        <taxon>Rhabditoidea</taxon>
        <taxon>Rhabditidae</taxon>
        <taxon>Peloderinae</taxon>
        <taxon>Caenorhabditis</taxon>
    </lineage>
</organism>
<dbReference type="Gene3D" id="3.40.1000.50">
    <property type="entry name" value="Repressor of RNA polymerase III transcription Maf1"/>
    <property type="match status" value="2"/>
</dbReference>
<dbReference type="AlphaFoldDB" id="A0A8S1GTH2"/>
<dbReference type="OrthoDB" id="277029at2759"/>
<keyword evidence="2" id="KW-0805">Transcription regulation</keyword>
<dbReference type="GO" id="GO:0000994">
    <property type="term" value="F:RNA polymerase III core binding"/>
    <property type="evidence" value="ECO:0007669"/>
    <property type="project" value="TreeGrafter"/>
</dbReference>
<sequence length="239" mass="27468">MKYLENSVLEVLSSALSNSAFDCILDFKLESYSCKMVQSDKKEWKTFDTSVSWSERQPLSPPDEFLSLNASPIGHAARLRHMSERSCSESDNDGEDNSLVDSISRRTLFDLVRVLNSAYPDYDFRNVKSDCFSLVSSFEQVVSLVNGKLATTVFNYCTQRDELWNAVEEGITPNECRIFSFKSPYVDDPFSEDGCIWSLNFFFYNKTLKRLLFLSCRCLSKVSENIFDPAWEDEVEQPE</sequence>
<dbReference type="GO" id="GO:0016480">
    <property type="term" value="P:negative regulation of transcription by RNA polymerase III"/>
    <property type="evidence" value="ECO:0007669"/>
    <property type="project" value="UniProtKB-UniRule"/>
</dbReference>
<comment type="function">
    <text evidence="2">Element of the TORC1 signaling pathway that acts as a mediator of diverse signals and that represses RNA polymerase III transcription. Inhibits the de novo assembly of TFIIIB onto DNA.</text>
</comment>
<dbReference type="Proteomes" id="UP000835052">
    <property type="component" value="Unassembled WGS sequence"/>
</dbReference>
<comment type="subcellular location">
    <subcellularLocation>
        <location evidence="2">Nucleus</location>
    </subcellularLocation>
</comment>
<dbReference type="InterPro" id="IPR015257">
    <property type="entry name" value="Maf1"/>
</dbReference>
<keyword evidence="2" id="KW-0678">Repressor</keyword>
<evidence type="ECO:0000313" key="3">
    <source>
        <dbReference type="EMBL" id="CAD6186304.1"/>
    </source>
</evidence>
<comment type="similarity">
    <text evidence="1 2">Belongs to the MAF1 family.</text>
</comment>
<proteinExistence type="inferred from homology"/>
<evidence type="ECO:0000256" key="1">
    <source>
        <dbReference type="ARBA" id="ARBA00006231"/>
    </source>
</evidence>
<dbReference type="InterPro" id="IPR038564">
    <property type="entry name" value="Maf1_sf"/>
</dbReference>